<keyword evidence="5 8" id="KW-0472">Membrane</keyword>
<dbReference type="PANTHER" id="PTHR11616:SF285">
    <property type="entry name" value="TRANSPORTER"/>
    <property type="match status" value="1"/>
</dbReference>
<sequence>ADTRSAGRPKWSNKAQYILTCVGFCIGLGNVWRFPYLCQSHGGGAFLIPYLILLVLEGMPLLLMEFAIGQRLRKGSVGVWRAIHPSLTGIGIASMLVSFLVSHFSTVEYYFYRQTLNTSASIAESCGIHWPVVLCLLSAWSIIAVCCIRGVSTSGKAVYVTAILPYIVLGIFLIRGLTMKGAVSGVQFLFTPDVDELRNPKTWLDAGAQVFYALGLAWGGLISFSSYNSVHNNCVQDAVILSGITGLTSIYAATVTYSIIGVMATEKFDTCVNENIITLVNAFNFPEGKITASNFEVVYDHLNASFPEVVLDLNIQTCDMQKLLSEGTGLAFIVFTEAITKMPGSQLWSVLFFVMLLCLGLSTLFGNIEGVVVPLKDLYIFPKHWPHEAVTGLTCLAGFTICLLFAQNSGFYWVTLFDNFAGSVPLLTIGLVEIFAVVYVYGIKRFNQDIKFMVGKAPSVFWQITWRVVSPLIILVILVFYLVNETKEELSYSVWDINFEDFPTLASVPYPEWVKGVIFLLAGIPSLMAPLYAFCRLIIVYFQRRYQKMRTAKHAVSLGLSSDCGQGRAHATSTWEVQPGPEPKSLFL</sequence>
<dbReference type="Proteomes" id="UP000472267">
    <property type="component" value="Chromosome 22"/>
</dbReference>
<keyword evidence="4 8" id="KW-1133">Transmembrane helix</keyword>
<feature type="transmembrane region" description="Helical" evidence="8">
    <location>
        <begin position="47"/>
        <end position="68"/>
    </location>
</feature>
<proteinExistence type="inferred from homology"/>
<dbReference type="Ensembl" id="ENSSFAT00005025026.1">
    <property type="protein sequence ID" value="ENSSFAP00005024056.1"/>
    <property type="gene ID" value="ENSSFAG00005012407.1"/>
</dbReference>
<name>A0A672H4P6_SALFA</name>
<dbReference type="GO" id="GO:0015175">
    <property type="term" value="F:neutral L-amino acid transmembrane transporter activity"/>
    <property type="evidence" value="ECO:0007669"/>
    <property type="project" value="TreeGrafter"/>
</dbReference>
<keyword evidence="6" id="KW-0915">Sodium</keyword>
<keyword evidence="2 7" id="KW-0813">Transport</keyword>
<dbReference type="GO" id="GO:0031526">
    <property type="term" value="C:brush border membrane"/>
    <property type="evidence" value="ECO:0007669"/>
    <property type="project" value="TreeGrafter"/>
</dbReference>
<evidence type="ECO:0000313" key="9">
    <source>
        <dbReference type="Ensembl" id="ENSSFAP00005024056.1"/>
    </source>
</evidence>
<keyword evidence="3 7" id="KW-0812">Transmembrane</keyword>
<protein>
    <recommendedName>
        <fullName evidence="7">Transporter</fullName>
    </recommendedName>
</protein>
<feature type="transmembrane region" description="Helical" evidence="8">
    <location>
        <begin position="128"/>
        <end position="151"/>
    </location>
</feature>
<dbReference type="PROSITE" id="PS00610">
    <property type="entry name" value="NA_NEUROTRAN_SYMP_1"/>
    <property type="match status" value="1"/>
</dbReference>
<keyword evidence="10" id="KW-1185">Reference proteome</keyword>
<accession>A0A672H4P6</accession>
<feature type="transmembrane region" description="Helical" evidence="8">
    <location>
        <begin position="464"/>
        <end position="483"/>
    </location>
</feature>
<comment type="subcellular location">
    <subcellularLocation>
        <location evidence="1">Membrane</location>
        <topology evidence="1">Multi-pass membrane protein</topology>
    </subcellularLocation>
</comment>
<feature type="transmembrane region" description="Helical" evidence="8">
    <location>
        <begin position="17"/>
        <end position="35"/>
    </location>
</feature>
<dbReference type="PROSITE" id="PS50267">
    <property type="entry name" value="NA_NEUROTRAN_SYMP_3"/>
    <property type="match status" value="1"/>
</dbReference>
<organism evidence="9 10">
    <name type="scientific">Salarias fasciatus</name>
    <name type="common">Jewelled blenny</name>
    <name type="synonym">Blennius fasciatus</name>
    <dbReference type="NCBI Taxonomy" id="181472"/>
    <lineage>
        <taxon>Eukaryota</taxon>
        <taxon>Metazoa</taxon>
        <taxon>Chordata</taxon>
        <taxon>Craniata</taxon>
        <taxon>Vertebrata</taxon>
        <taxon>Euteleostomi</taxon>
        <taxon>Actinopterygii</taxon>
        <taxon>Neopterygii</taxon>
        <taxon>Teleostei</taxon>
        <taxon>Neoteleostei</taxon>
        <taxon>Acanthomorphata</taxon>
        <taxon>Ovalentaria</taxon>
        <taxon>Blenniimorphae</taxon>
        <taxon>Blenniiformes</taxon>
        <taxon>Blennioidei</taxon>
        <taxon>Blenniidae</taxon>
        <taxon>Salariinae</taxon>
        <taxon>Salarias</taxon>
    </lineage>
</organism>
<dbReference type="Pfam" id="PF00209">
    <property type="entry name" value="SNF"/>
    <property type="match status" value="1"/>
</dbReference>
<evidence type="ECO:0000256" key="4">
    <source>
        <dbReference type="ARBA" id="ARBA00022989"/>
    </source>
</evidence>
<dbReference type="GO" id="GO:0035725">
    <property type="term" value="P:sodium ion transmembrane transport"/>
    <property type="evidence" value="ECO:0007669"/>
    <property type="project" value="TreeGrafter"/>
</dbReference>
<dbReference type="InterPro" id="IPR000175">
    <property type="entry name" value="Na/ntran_symport"/>
</dbReference>
<feature type="transmembrane region" description="Helical" evidence="8">
    <location>
        <begin position="89"/>
        <end position="112"/>
    </location>
</feature>
<evidence type="ECO:0000256" key="8">
    <source>
        <dbReference type="SAM" id="Phobius"/>
    </source>
</evidence>
<feature type="transmembrane region" description="Helical" evidence="8">
    <location>
        <begin position="210"/>
        <end position="227"/>
    </location>
</feature>
<reference evidence="9" key="3">
    <citation type="submission" date="2025-09" db="UniProtKB">
        <authorList>
            <consortium name="Ensembl"/>
        </authorList>
    </citation>
    <scope>IDENTIFICATION</scope>
</reference>
<dbReference type="AlphaFoldDB" id="A0A672H4P6"/>
<dbReference type="PANTHER" id="PTHR11616">
    <property type="entry name" value="SODIUM/CHLORIDE DEPENDENT TRANSPORTER"/>
    <property type="match status" value="1"/>
</dbReference>
<gene>
    <name evidence="9" type="primary">LOC115409765</name>
</gene>
<feature type="transmembrane region" description="Helical" evidence="8">
    <location>
        <begin position="347"/>
        <end position="368"/>
    </location>
</feature>
<feature type="transmembrane region" description="Helical" evidence="8">
    <location>
        <begin position="163"/>
        <end position="190"/>
    </location>
</feature>
<evidence type="ECO:0000256" key="5">
    <source>
        <dbReference type="ARBA" id="ARBA00023136"/>
    </source>
</evidence>
<comment type="similarity">
    <text evidence="7">Belongs to the sodium:neurotransmitter symporter (SNF) (TC 2.A.22) family.</text>
</comment>
<dbReference type="GO" id="GO:0046872">
    <property type="term" value="F:metal ion binding"/>
    <property type="evidence" value="ECO:0007669"/>
    <property type="project" value="UniProtKB-KW"/>
</dbReference>
<evidence type="ECO:0000256" key="7">
    <source>
        <dbReference type="RuleBase" id="RU003732"/>
    </source>
</evidence>
<reference evidence="9" key="1">
    <citation type="submission" date="2019-06" db="EMBL/GenBank/DDBJ databases">
        <authorList>
            <consortium name="Wellcome Sanger Institute Data Sharing"/>
        </authorList>
    </citation>
    <scope>NUCLEOTIDE SEQUENCE [LARGE SCALE GENOMIC DNA]</scope>
</reference>
<evidence type="ECO:0000313" key="10">
    <source>
        <dbReference type="Proteomes" id="UP000472267"/>
    </source>
</evidence>
<dbReference type="GO" id="GO:0015293">
    <property type="term" value="F:symporter activity"/>
    <property type="evidence" value="ECO:0007669"/>
    <property type="project" value="UniProtKB-KW"/>
</dbReference>
<feature type="transmembrane region" description="Helical" evidence="8">
    <location>
        <begin position="389"/>
        <end position="414"/>
    </location>
</feature>
<feature type="transmembrane region" description="Helical" evidence="8">
    <location>
        <begin position="517"/>
        <end position="542"/>
    </location>
</feature>
<keyword evidence="6" id="KW-0479">Metal-binding</keyword>
<feature type="binding site" evidence="6">
    <location>
        <position position="30"/>
    </location>
    <ligand>
        <name>Na(+)</name>
        <dbReference type="ChEBI" id="CHEBI:29101"/>
        <label>1</label>
    </ligand>
</feature>
<dbReference type="PRINTS" id="PR00176">
    <property type="entry name" value="NANEUSMPORT"/>
</dbReference>
<evidence type="ECO:0000256" key="6">
    <source>
        <dbReference type="PIRSR" id="PIRSR600175-1"/>
    </source>
</evidence>
<feature type="binding site" evidence="6">
    <location>
        <position position="23"/>
    </location>
    <ligand>
        <name>Na(+)</name>
        <dbReference type="ChEBI" id="CHEBI:29101"/>
        <label>1</label>
    </ligand>
</feature>
<evidence type="ECO:0000256" key="2">
    <source>
        <dbReference type="ARBA" id="ARBA00022448"/>
    </source>
</evidence>
<feature type="binding site" evidence="6">
    <location>
        <position position="359"/>
    </location>
    <ligand>
        <name>Na(+)</name>
        <dbReference type="ChEBI" id="CHEBI:29101"/>
        <label>1</label>
    </ligand>
</feature>
<dbReference type="InterPro" id="IPR037272">
    <property type="entry name" value="SNS_sf"/>
</dbReference>
<evidence type="ECO:0000256" key="3">
    <source>
        <dbReference type="ARBA" id="ARBA00022692"/>
    </source>
</evidence>
<keyword evidence="7" id="KW-0769">Symport</keyword>
<evidence type="ECO:0000256" key="1">
    <source>
        <dbReference type="ARBA" id="ARBA00004141"/>
    </source>
</evidence>
<reference evidence="9" key="2">
    <citation type="submission" date="2025-08" db="UniProtKB">
        <authorList>
            <consortium name="Ensembl"/>
        </authorList>
    </citation>
    <scope>IDENTIFICATION</scope>
</reference>
<dbReference type="SUPFAM" id="SSF161070">
    <property type="entry name" value="SNF-like"/>
    <property type="match status" value="1"/>
</dbReference>
<feature type="transmembrane region" description="Helical" evidence="8">
    <location>
        <begin position="420"/>
        <end position="443"/>
    </location>
</feature>
<feature type="transmembrane region" description="Helical" evidence="8">
    <location>
        <begin position="239"/>
        <end position="260"/>
    </location>
</feature>